<dbReference type="InterPro" id="IPR002586">
    <property type="entry name" value="CobQ/CobB/MinD/ParA_Nub-bd_dom"/>
</dbReference>
<dbReference type="EMBL" id="DTLB01000038">
    <property type="protein sequence ID" value="HFW32552.1"/>
    <property type="molecule type" value="Genomic_DNA"/>
</dbReference>
<dbReference type="PIRSF" id="PIRSF005647">
    <property type="entry name" value="CooC"/>
    <property type="match status" value="1"/>
</dbReference>
<dbReference type="AlphaFoldDB" id="A0A7C3M9P6"/>
<dbReference type="Pfam" id="PF01656">
    <property type="entry name" value="CbiA"/>
    <property type="match status" value="1"/>
</dbReference>
<evidence type="ECO:0000259" key="1">
    <source>
        <dbReference type="Pfam" id="PF01656"/>
    </source>
</evidence>
<dbReference type="SUPFAM" id="SSF52540">
    <property type="entry name" value="P-loop containing nucleoside triphosphate hydrolases"/>
    <property type="match status" value="1"/>
</dbReference>
<dbReference type="GO" id="GO:0005524">
    <property type="term" value="F:ATP binding"/>
    <property type="evidence" value="ECO:0007669"/>
    <property type="project" value="TreeGrafter"/>
</dbReference>
<dbReference type="InterPro" id="IPR014433">
    <property type="entry name" value="CooC"/>
</dbReference>
<dbReference type="GO" id="GO:0016887">
    <property type="term" value="F:ATP hydrolysis activity"/>
    <property type="evidence" value="ECO:0007669"/>
    <property type="project" value="TreeGrafter"/>
</dbReference>
<dbReference type="Gene3D" id="3.40.50.300">
    <property type="entry name" value="P-loop containing nucleotide triphosphate hydrolases"/>
    <property type="match status" value="1"/>
</dbReference>
<proteinExistence type="predicted"/>
<evidence type="ECO:0000313" key="2">
    <source>
        <dbReference type="EMBL" id="HFW32552.1"/>
    </source>
</evidence>
<feature type="domain" description="CobQ/CobB/MinD/ParA nucleotide binding" evidence="1">
    <location>
        <begin position="26"/>
        <end position="238"/>
    </location>
</feature>
<name>A0A7C3M9P6_ARCFL</name>
<dbReference type="InterPro" id="IPR027417">
    <property type="entry name" value="P-loop_NTPase"/>
</dbReference>
<organism evidence="2">
    <name type="scientific">Archaeoglobus fulgidus</name>
    <dbReference type="NCBI Taxonomy" id="2234"/>
    <lineage>
        <taxon>Archaea</taxon>
        <taxon>Methanobacteriati</taxon>
        <taxon>Methanobacteriota</taxon>
        <taxon>Archaeoglobi</taxon>
        <taxon>Archaeoglobales</taxon>
        <taxon>Archaeoglobaceae</taxon>
        <taxon>Archaeoglobus</taxon>
    </lineage>
</organism>
<dbReference type="InterPro" id="IPR050625">
    <property type="entry name" value="ParA/MinD_ATPase"/>
</dbReference>
<sequence>MQRNSRTQKDKRENEEREGLRMKIAVLGKGGVGKTSISAMLVKLMSEKYKILAVDADPAGGLAMSLGVNVRKTLNDVREEIIDMLRQKYDRVEIAASVDYKVFETLVEQGGFALIAVGRPEEEGCYCQLNTMLREAIEILSKSFDHTIIDGEAGIEQINRRVMRSVDTLLVITDMSMKGFQVAEQILKIASRATKFRRAGLIVNRVKAGSVDVRIKGFDFVHFVPEDETISKFDVEGRSLLELPECDALKSVREIVERLYELQEI</sequence>
<dbReference type="PANTHER" id="PTHR43384:SF7">
    <property type="entry name" value="CARBON-MONOXIDE DEHYDROGENASE ACCESSORY PROTEIN"/>
    <property type="match status" value="1"/>
</dbReference>
<dbReference type="GO" id="GO:0051782">
    <property type="term" value="P:negative regulation of cell division"/>
    <property type="evidence" value="ECO:0007669"/>
    <property type="project" value="TreeGrafter"/>
</dbReference>
<dbReference type="GO" id="GO:0009898">
    <property type="term" value="C:cytoplasmic side of plasma membrane"/>
    <property type="evidence" value="ECO:0007669"/>
    <property type="project" value="TreeGrafter"/>
</dbReference>
<dbReference type="PANTHER" id="PTHR43384">
    <property type="entry name" value="SEPTUM SITE-DETERMINING PROTEIN MIND HOMOLOG, CHLOROPLASTIC-RELATED"/>
    <property type="match status" value="1"/>
</dbReference>
<reference evidence="2" key="1">
    <citation type="journal article" date="2020" name="mSystems">
        <title>Genome- and Community-Level Interaction Insights into Carbon Utilization and Element Cycling Functions of Hydrothermarchaeota in Hydrothermal Sediment.</title>
        <authorList>
            <person name="Zhou Z."/>
            <person name="Liu Y."/>
            <person name="Xu W."/>
            <person name="Pan J."/>
            <person name="Luo Z.H."/>
            <person name="Li M."/>
        </authorList>
    </citation>
    <scope>NUCLEOTIDE SEQUENCE [LARGE SCALE GENOMIC DNA]</scope>
    <source>
        <strain evidence="2">SpSt-87</strain>
    </source>
</reference>
<protein>
    <submittedName>
        <fullName evidence="2">Cobyrinic acid a,c-diamide synthase</fullName>
    </submittedName>
</protein>
<accession>A0A7C3M9P6</accession>
<dbReference type="GO" id="GO:0005829">
    <property type="term" value="C:cytosol"/>
    <property type="evidence" value="ECO:0007669"/>
    <property type="project" value="TreeGrafter"/>
</dbReference>
<gene>
    <name evidence="2" type="ORF">ENW66_06330</name>
</gene>
<comment type="caution">
    <text evidence="2">The sequence shown here is derived from an EMBL/GenBank/DDBJ whole genome shotgun (WGS) entry which is preliminary data.</text>
</comment>